<dbReference type="PANTHER" id="PTHR11239">
    <property type="entry name" value="DNA-DIRECTED RNA POLYMERASE"/>
    <property type="match status" value="1"/>
</dbReference>
<keyword evidence="1" id="KW-0539">Nucleus</keyword>
<dbReference type="SUPFAM" id="SSF57783">
    <property type="entry name" value="Zinc beta-ribbon"/>
    <property type="match status" value="1"/>
</dbReference>
<dbReference type="SMART" id="SM00661">
    <property type="entry name" value="RPOL9"/>
    <property type="match status" value="1"/>
</dbReference>
<dbReference type="GO" id="GO:0006283">
    <property type="term" value="P:transcription-coupled nucleotide-excision repair"/>
    <property type="evidence" value="ECO:0007669"/>
    <property type="project" value="TreeGrafter"/>
</dbReference>
<evidence type="ECO:0000259" key="2">
    <source>
        <dbReference type="SMART" id="SM00661"/>
    </source>
</evidence>
<dbReference type="GO" id="GO:0001193">
    <property type="term" value="P:maintenance of transcriptional fidelity during transcription elongation by RNA polymerase II"/>
    <property type="evidence" value="ECO:0007669"/>
    <property type="project" value="TreeGrafter"/>
</dbReference>
<sequence length="85" mass="9893">MSSTSVFKDSSPTMDDDVTILERKNAPTFVGIKFCRDCDNMLYPREDKNMKKLIYACRICDYVELSDNPCIYFNQVSSKTKDRVF</sequence>
<evidence type="ECO:0000313" key="3">
    <source>
        <dbReference type="Proteomes" id="UP000095287"/>
    </source>
</evidence>
<dbReference type="Gene3D" id="2.20.25.10">
    <property type="match status" value="1"/>
</dbReference>
<dbReference type="WBParaSite" id="L893_g27773.t1">
    <property type="protein sequence ID" value="L893_g27773.t1"/>
    <property type="gene ID" value="L893_g27773"/>
</dbReference>
<organism evidence="3 4">
    <name type="scientific">Steinernema glaseri</name>
    <dbReference type="NCBI Taxonomy" id="37863"/>
    <lineage>
        <taxon>Eukaryota</taxon>
        <taxon>Metazoa</taxon>
        <taxon>Ecdysozoa</taxon>
        <taxon>Nematoda</taxon>
        <taxon>Chromadorea</taxon>
        <taxon>Rhabditida</taxon>
        <taxon>Tylenchina</taxon>
        <taxon>Panagrolaimomorpha</taxon>
        <taxon>Strongyloidoidea</taxon>
        <taxon>Steinernematidae</taxon>
        <taxon>Steinernema</taxon>
    </lineage>
</organism>
<reference evidence="4" key="1">
    <citation type="submission" date="2016-11" db="UniProtKB">
        <authorList>
            <consortium name="WormBaseParasite"/>
        </authorList>
    </citation>
    <scope>IDENTIFICATION</scope>
</reference>
<proteinExistence type="predicted"/>
<dbReference type="GO" id="GO:0006367">
    <property type="term" value="P:transcription initiation at RNA polymerase II promoter"/>
    <property type="evidence" value="ECO:0007669"/>
    <property type="project" value="TreeGrafter"/>
</dbReference>
<dbReference type="InterPro" id="IPR001529">
    <property type="entry name" value="Zn_ribbon_RPB9"/>
</dbReference>
<accession>A0A1I7ZMY6</accession>
<evidence type="ECO:0000313" key="4">
    <source>
        <dbReference type="WBParaSite" id="L893_g27773.t1"/>
    </source>
</evidence>
<dbReference type="Pfam" id="PF02150">
    <property type="entry name" value="Zn_ribbon_RPB9"/>
    <property type="match status" value="1"/>
</dbReference>
<evidence type="ECO:0000256" key="1">
    <source>
        <dbReference type="ARBA" id="ARBA00023242"/>
    </source>
</evidence>
<name>A0A1I7ZMY6_9BILA</name>
<dbReference type="PANTHER" id="PTHR11239:SF1">
    <property type="entry name" value="DNA-DIRECTED RNA POLYMERASE II SUBUNIT RPB9"/>
    <property type="match status" value="1"/>
</dbReference>
<keyword evidence="3" id="KW-1185">Reference proteome</keyword>
<feature type="domain" description="DNA-directed RNA polymerase II subunit RPB9-like zinc ribbon" evidence="2">
    <location>
        <begin position="33"/>
        <end position="84"/>
    </location>
</feature>
<dbReference type="GO" id="GO:0003899">
    <property type="term" value="F:DNA-directed RNA polymerase activity"/>
    <property type="evidence" value="ECO:0007669"/>
    <property type="project" value="InterPro"/>
</dbReference>
<protein>
    <submittedName>
        <fullName evidence="4">RPOL9 domain-containing protein</fullName>
    </submittedName>
</protein>
<dbReference type="GO" id="GO:0005665">
    <property type="term" value="C:RNA polymerase II, core complex"/>
    <property type="evidence" value="ECO:0007669"/>
    <property type="project" value="TreeGrafter"/>
</dbReference>
<dbReference type="AlphaFoldDB" id="A0A1I7ZMY6"/>
<dbReference type="InterPro" id="IPR012164">
    <property type="entry name" value="Rpa12/Rpb9/Rpc10/TFS"/>
</dbReference>
<dbReference type="Proteomes" id="UP000095287">
    <property type="component" value="Unplaced"/>
</dbReference>